<evidence type="ECO:0000256" key="2">
    <source>
        <dbReference type="ARBA" id="ARBA00022448"/>
    </source>
</evidence>
<feature type="transmembrane region" description="Helical" evidence="6">
    <location>
        <begin position="223"/>
        <end position="245"/>
    </location>
</feature>
<feature type="transmembrane region" description="Helical" evidence="6">
    <location>
        <begin position="78"/>
        <end position="97"/>
    </location>
</feature>
<dbReference type="eggNOG" id="COG2814">
    <property type="taxonomic scope" value="Bacteria"/>
</dbReference>
<dbReference type="PROSITE" id="PS50850">
    <property type="entry name" value="MFS"/>
    <property type="match status" value="1"/>
</dbReference>
<sequence>MFERKLNTKLVLSVIATGIMSFSGVVVETAMNVTFPTLMEEFSIGTSTVQWMTTSYLLILAIIMPMSSFLNRRFKTKSIFTVAMIFYISGILCGFAAPTFMLLLLGRILEGIGTGLALPLMFNIITEQAPLKNMGVMMGIGMLVTAVAPAVGPSAGGWIAEHLGWRMIFAGLLPFLIVAFVLGISSIQQSHETEVISFDVFGWLLLTVSFIALIFVIDESGAFGLLSIPVLLAMVIFAGSLALFIRHENSLKSLTKSLPNKMQSSKQSPKIPLIDLAVFSEKAFVLSLFAIIALQFIILGQSYLLPNFSQLTLGAGATVAGAQMLPGCAIGAVMAPISGQIFDKLGARKPIMTGILFCLISEILFLAFTPLLTVELIACIFCIFTIGQALQIGNNFTVALKHLPENLKADGNAVINTMQQLFGALGTSIISGIVAASQLGTSDIATSTLAGAQNALFVLVCVACIPLVTMGIVLFVLPRKENIKK</sequence>
<dbReference type="Pfam" id="PF07690">
    <property type="entry name" value="MFS_1"/>
    <property type="match status" value="1"/>
</dbReference>
<dbReference type="Gene3D" id="1.20.1250.20">
    <property type="entry name" value="MFS general substrate transporter like domains"/>
    <property type="match status" value="1"/>
</dbReference>
<dbReference type="PANTHER" id="PTHR42718:SF9">
    <property type="entry name" value="MAJOR FACILITATOR SUPERFAMILY MULTIDRUG TRANSPORTER MFSC"/>
    <property type="match status" value="1"/>
</dbReference>
<dbReference type="PRINTS" id="PR01036">
    <property type="entry name" value="TCRTETB"/>
</dbReference>
<evidence type="ECO:0000259" key="7">
    <source>
        <dbReference type="PROSITE" id="PS50850"/>
    </source>
</evidence>
<feature type="transmembrane region" description="Helical" evidence="6">
    <location>
        <begin position="51"/>
        <end position="71"/>
    </location>
</feature>
<feature type="transmembrane region" description="Helical" evidence="6">
    <location>
        <begin position="350"/>
        <end position="368"/>
    </location>
</feature>
<evidence type="ECO:0000256" key="3">
    <source>
        <dbReference type="ARBA" id="ARBA00022692"/>
    </source>
</evidence>
<dbReference type="PANTHER" id="PTHR42718">
    <property type="entry name" value="MAJOR FACILITATOR SUPERFAMILY MULTIDRUG TRANSPORTER MFSC"/>
    <property type="match status" value="1"/>
</dbReference>
<accession>C8W9R8</accession>
<reference evidence="8 9" key="1">
    <citation type="journal article" date="2009" name="Stand. Genomic Sci.">
        <title>Complete genome sequence of Atopobium parvulum type strain (IPP 1246).</title>
        <authorList>
            <person name="Copeland A."/>
            <person name="Sikorski J."/>
            <person name="Lapidus A."/>
            <person name="Nolan M."/>
            <person name="Del Rio T.G."/>
            <person name="Lucas S."/>
            <person name="Chen F."/>
            <person name="Tice H."/>
            <person name="Pitluck S."/>
            <person name="Cheng J.F."/>
            <person name="Pukall R."/>
            <person name="Chertkov O."/>
            <person name="Brettin T."/>
            <person name="Han C."/>
            <person name="Detter J.C."/>
            <person name="Kuske C."/>
            <person name="Bruce D."/>
            <person name="Goodwin L."/>
            <person name="Ivanova N."/>
            <person name="Mavromatis K."/>
            <person name="Mikhailova N."/>
            <person name="Chen A."/>
            <person name="Palaniappan K."/>
            <person name="Chain P."/>
            <person name="Rohde M."/>
            <person name="Goker M."/>
            <person name="Bristow J."/>
            <person name="Eisen J.A."/>
            <person name="Markowitz V."/>
            <person name="Hugenholtz P."/>
            <person name="Kyrpides N.C."/>
            <person name="Klenk H.P."/>
            <person name="Detter J.C."/>
        </authorList>
    </citation>
    <scope>NUCLEOTIDE SEQUENCE [LARGE SCALE GENOMIC DNA]</scope>
    <source>
        <strain evidence="9">ATCC 33793 / DSM 20469 / CCUG 32760 / JCM 10300 / KCTC 3663 / VPI 0546 / 1246</strain>
    </source>
</reference>
<feature type="transmembrane region" description="Helical" evidence="6">
    <location>
        <begin position="455"/>
        <end position="477"/>
    </location>
</feature>
<feature type="transmembrane region" description="Helical" evidence="6">
    <location>
        <begin position="374"/>
        <end position="400"/>
    </location>
</feature>
<dbReference type="HOGENOM" id="CLU_000960_28_0_11"/>
<comment type="subcellular location">
    <subcellularLocation>
        <location evidence="1">Cell membrane</location>
        <topology evidence="1">Multi-pass membrane protein</topology>
    </subcellularLocation>
</comment>
<evidence type="ECO:0000256" key="4">
    <source>
        <dbReference type="ARBA" id="ARBA00022989"/>
    </source>
</evidence>
<keyword evidence="3 6" id="KW-0812">Transmembrane</keyword>
<dbReference type="GO" id="GO:0022857">
    <property type="term" value="F:transmembrane transporter activity"/>
    <property type="evidence" value="ECO:0007669"/>
    <property type="project" value="InterPro"/>
</dbReference>
<dbReference type="InterPro" id="IPR011701">
    <property type="entry name" value="MFS"/>
</dbReference>
<proteinExistence type="predicted"/>
<evidence type="ECO:0000256" key="1">
    <source>
        <dbReference type="ARBA" id="ARBA00004651"/>
    </source>
</evidence>
<feature type="transmembrane region" description="Helical" evidence="6">
    <location>
        <begin position="163"/>
        <end position="184"/>
    </location>
</feature>
<keyword evidence="4 6" id="KW-1133">Transmembrane helix</keyword>
<dbReference type="GO" id="GO:0005886">
    <property type="term" value="C:plasma membrane"/>
    <property type="evidence" value="ECO:0007669"/>
    <property type="project" value="UniProtKB-SubCell"/>
</dbReference>
<protein>
    <submittedName>
        <fullName evidence="8">Drug resistance transporter, EmrB/QacA subfamily</fullName>
    </submittedName>
</protein>
<evidence type="ECO:0000256" key="6">
    <source>
        <dbReference type="SAM" id="Phobius"/>
    </source>
</evidence>
<dbReference type="OrthoDB" id="9812221at2"/>
<dbReference type="InterPro" id="IPR036259">
    <property type="entry name" value="MFS_trans_sf"/>
</dbReference>
<keyword evidence="2" id="KW-0813">Transport</keyword>
<feature type="transmembrane region" description="Helical" evidence="6">
    <location>
        <begin position="103"/>
        <end position="122"/>
    </location>
</feature>
<dbReference type="SUPFAM" id="SSF103473">
    <property type="entry name" value="MFS general substrate transporter"/>
    <property type="match status" value="1"/>
</dbReference>
<name>C8W9R8_LANP1</name>
<dbReference type="InterPro" id="IPR020846">
    <property type="entry name" value="MFS_dom"/>
</dbReference>
<dbReference type="STRING" id="521095.Apar_0425"/>
<keyword evidence="5 6" id="KW-0472">Membrane</keyword>
<evidence type="ECO:0000256" key="5">
    <source>
        <dbReference type="ARBA" id="ARBA00023136"/>
    </source>
</evidence>
<feature type="transmembrane region" description="Helical" evidence="6">
    <location>
        <begin position="196"/>
        <end position="217"/>
    </location>
</feature>
<evidence type="ECO:0000313" key="9">
    <source>
        <dbReference type="Proteomes" id="UP000000960"/>
    </source>
</evidence>
<organism evidence="8 9">
    <name type="scientific">Lancefieldella parvula (strain ATCC 33793 / DSM 20469 / CCUG 32760 / JCM 10300 / KCTC 3663 / VPI 0546 / 1246)</name>
    <name type="common">Atopobium parvulum</name>
    <dbReference type="NCBI Taxonomy" id="521095"/>
    <lineage>
        <taxon>Bacteria</taxon>
        <taxon>Bacillati</taxon>
        <taxon>Actinomycetota</taxon>
        <taxon>Coriobacteriia</taxon>
        <taxon>Coriobacteriales</taxon>
        <taxon>Atopobiaceae</taxon>
        <taxon>Lancefieldella</taxon>
    </lineage>
</organism>
<dbReference type="AlphaFoldDB" id="C8W9R8"/>
<dbReference type="RefSeq" id="WP_012808514.1">
    <property type="nucleotide sequence ID" value="NC_013203.1"/>
</dbReference>
<keyword evidence="9" id="KW-1185">Reference proteome</keyword>
<feature type="transmembrane region" description="Helical" evidence="6">
    <location>
        <begin position="421"/>
        <end position="440"/>
    </location>
</feature>
<feature type="domain" description="Major facilitator superfamily (MFS) profile" evidence="7">
    <location>
        <begin position="9"/>
        <end position="481"/>
    </location>
</feature>
<dbReference type="KEGG" id="apv:Apar_0425"/>
<dbReference type="GeneID" id="84805953"/>
<dbReference type="Gene3D" id="1.20.1720.10">
    <property type="entry name" value="Multidrug resistance protein D"/>
    <property type="match status" value="1"/>
</dbReference>
<dbReference type="Proteomes" id="UP000000960">
    <property type="component" value="Chromosome"/>
</dbReference>
<feature type="transmembrane region" description="Helical" evidence="6">
    <location>
        <begin position="311"/>
        <end position="338"/>
    </location>
</feature>
<feature type="transmembrane region" description="Helical" evidence="6">
    <location>
        <begin position="283"/>
        <end position="305"/>
    </location>
</feature>
<feature type="transmembrane region" description="Helical" evidence="6">
    <location>
        <begin position="134"/>
        <end position="151"/>
    </location>
</feature>
<gene>
    <name evidence="8" type="ordered locus">Apar_0425</name>
</gene>
<evidence type="ECO:0000313" key="8">
    <source>
        <dbReference type="EMBL" id="ACV50856.1"/>
    </source>
</evidence>
<dbReference type="EMBL" id="CP001721">
    <property type="protein sequence ID" value="ACV50856.1"/>
    <property type="molecule type" value="Genomic_DNA"/>
</dbReference>
<feature type="transmembrane region" description="Helical" evidence="6">
    <location>
        <begin position="12"/>
        <end position="31"/>
    </location>
</feature>